<organism evidence="2 3">
    <name type="scientific">Acidithiobacillus ferridurans</name>
    <dbReference type="NCBI Taxonomy" id="1232575"/>
    <lineage>
        <taxon>Bacteria</taxon>
        <taxon>Pseudomonadati</taxon>
        <taxon>Pseudomonadota</taxon>
        <taxon>Acidithiobacillia</taxon>
        <taxon>Acidithiobacillales</taxon>
        <taxon>Acidithiobacillaceae</taxon>
        <taxon>Acidithiobacillus</taxon>
    </lineage>
</organism>
<keyword evidence="1" id="KW-0472">Membrane</keyword>
<feature type="transmembrane region" description="Helical" evidence="1">
    <location>
        <begin position="60"/>
        <end position="81"/>
    </location>
</feature>
<feature type="transmembrane region" description="Helical" evidence="1">
    <location>
        <begin position="101"/>
        <end position="127"/>
    </location>
</feature>
<protein>
    <submittedName>
        <fullName evidence="2">Uncharacterized protein</fullName>
    </submittedName>
</protein>
<proteinExistence type="predicted"/>
<keyword evidence="1" id="KW-1133">Transmembrane helix</keyword>
<keyword evidence="3" id="KW-1185">Reference proteome</keyword>
<dbReference type="KEGG" id="afj:AFERRID_26440"/>
<reference evidence="2 3" key="1">
    <citation type="journal article" date="2018" name="Microbiol. Resour. Announc.">
        <title>Complete Genome Sequence of Acidithiobacillus ferridurans JCM 18981.</title>
        <authorList>
            <person name="Miyauchi T."/>
            <person name="Kouzuma A."/>
            <person name="Abe T."/>
            <person name="Watanabe K."/>
        </authorList>
    </citation>
    <scope>NUCLEOTIDE SEQUENCE [LARGE SCALE GENOMIC DNA]</scope>
    <source>
        <strain evidence="3">ATCC 33020 / DSM 29468 / JCM 18981 / 11Fe</strain>
    </source>
</reference>
<evidence type="ECO:0000256" key="1">
    <source>
        <dbReference type="SAM" id="Phobius"/>
    </source>
</evidence>
<evidence type="ECO:0000313" key="3">
    <source>
        <dbReference type="Proteomes" id="UP000280188"/>
    </source>
</evidence>
<name>A0A2Z6ILV4_ACIFI</name>
<sequence>MAVNKPEWTKLLLYFLLYFLPVILAAFAAAVVAAFFAAPILDGIEKVAGTTEMLYRTNNVVLFCLMLFIQLLFFLAINSVVERKTNAISKVVEYCFGKSRVAGIFIALSTAAILALFSYFAVTLIQFSAL</sequence>
<keyword evidence="1" id="KW-0812">Transmembrane</keyword>
<evidence type="ECO:0000313" key="2">
    <source>
        <dbReference type="EMBL" id="BBF66426.1"/>
    </source>
</evidence>
<gene>
    <name evidence="2" type="ORF">AFERRID_26440</name>
</gene>
<feature type="transmembrane region" description="Helical" evidence="1">
    <location>
        <begin position="12"/>
        <end position="40"/>
    </location>
</feature>
<dbReference type="EMBL" id="AP018795">
    <property type="protein sequence ID" value="BBF66426.1"/>
    <property type="molecule type" value="Genomic_DNA"/>
</dbReference>
<dbReference type="Proteomes" id="UP000280188">
    <property type="component" value="Chromosome"/>
</dbReference>
<dbReference type="AlphaFoldDB" id="A0A2Z6ILV4"/>
<accession>A0A2Z6ILV4</accession>